<organism evidence="1 2">
    <name type="scientific">Dickeya phage BF25/12</name>
    <dbReference type="NCBI Taxonomy" id="1698708"/>
    <lineage>
        <taxon>Viruses</taxon>
        <taxon>Duplodnaviria</taxon>
        <taxon>Heunggongvirae</taxon>
        <taxon>Uroviricota</taxon>
        <taxon>Caudoviricetes</taxon>
        <taxon>Autographivirales</taxon>
        <taxon>Autoscriptoviridae</taxon>
        <taxon>Corkvirinae</taxon>
        <taxon>Stompvirus</taxon>
        <taxon>Stompvirus BF2512</taxon>
    </lineage>
</organism>
<proteinExistence type="predicted"/>
<keyword evidence="2" id="KW-1185">Reference proteome</keyword>
<gene>
    <name evidence="1" type="ORF">BF2512_13</name>
</gene>
<evidence type="ECO:0000313" key="1">
    <source>
        <dbReference type="EMBL" id="ALA46470.1"/>
    </source>
</evidence>
<dbReference type="EMBL" id="KT240186">
    <property type="protein sequence ID" value="ALA46470.1"/>
    <property type="molecule type" value="Genomic_DNA"/>
</dbReference>
<reference evidence="1 2" key="1">
    <citation type="submission" date="2015-07" db="EMBL/GenBank/DDBJ databases">
        <title>Bateriophages against Dickeya spp. of Phalaenopsis orchids.</title>
        <authorList>
            <person name="Dreo T."/>
            <person name="Naglic T."/>
            <person name="Alic S."/>
            <person name="Peterka M."/>
            <person name="Ravnikar M."/>
        </authorList>
    </citation>
    <scope>NUCLEOTIDE SEQUENCE [LARGE SCALE GENOMIC DNA]</scope>
</reference>
<dbReference type="Proteomes" id="UP000223907">
    <property type="component" value="Segment"/>
</dbReference>
<accession>A0A219MH70</accession>
<name>A0A219MH70_9CAUD</name>
<evidence type="ECO:0000313" key="2">
    <source>
        <dbReference type="Proteomes" id="UP000223907"/>
    </source>
</evidence>
<protein>
    <submittedName>
        <fullName evidence="1">Uncharacterized protein</fullName>
    </submittedName>
</protein>
<sequence length="79" mass="8223">MINSILITVQSAVLFVSGALSEPQPFCVVEVSTAERADLYHNPEGGCNALGSAIKADMEKAHPGSPVVLIVDGKSNQSL</sequence>